<dbReference type="Ensembl" id="ENSOCUT00000040120.1">
    <property type="protein sequence ID" value="ENSOCUP00000033961.1"/>
    <property type="gene ID" value="ENSOCUG00000038255.1"/>
</dbReference>
<dbReference type="SMR" id="A0A5F9CJT6"/>
<evidence type="ECO:0000313" key="4">
    <source>
        <dbReference type="Ensembl" id="ENSOCUP00000033961.1"/>
    </source>
</evidence>
<dbReference type="PANTHER" id="PTHR24147">
    <property type="entry name" value="ANKYRIN REPEAT DOMAIN 36-RELATED"/>
    <property type="match status" value="1"/>
</dbReference>
<dbReference type="Pfam" id="PF12796">
    <property type="entry name" value="Ank_2"/>
    <property type="match status" value="1"/>
</dbReference>
<evidence type="ECO:0000256" key="1">
    <source>
        <dbReference type="PROSITE-ProRule" id="PRU00023"/>
    </source>
</evidence>
<keyword evidence="3" id="KW-0472">Membrane</keyword>
<dbReference type="Proteomes" id="UP000001811">
    <property type="component" value="Unplaced"/>
</dbReference>
<feature type="transmembrane region" description="Helical" evidence="3">
    <location>
        <begin position="12"/>
        <end position="36"/>
    </location>
</feature>
<dbReference type="GeneTree" id="ENSGT00940000153661"/>
<reference evidence="4 5" key="1">
    <citation type="journal article" date="2011" name="Nature">
        <title>A high-resolution map of human evolutionary constraint using 29 mammals.</title>
        <authorList>
            <person name="Lindblad-Toh K."/>
            <person name="Garber M."/>
            <person name="Zuk O."/>
            <person name="Lin M.F."/>
            <person name="Parker B.J."/>
            <person name="Washietl S."/>
            <person name="Kheradpour P."/>
            <person name="Ernst J."/>
            <person name="Jordan G."/>
            <person name="Mauceli E."/>
            <person name="Ward L.D."/>
            <person name="Lowe C.B."/>
            <person name="Holloway A.K."/>
            <person name="Clamp M."/>
            <person name="Gnerre S."/>
            <person name="Alfoldi J."/>
            <person name="Beal K."/>
            <person name="Chang J."/>
            <person name="Clawson H."/>
            <person name="Cuff J."/>
            <person name="Di Palma F."/>
            <person name="Fitzgerald S."/>
            <person name="Flicek P."/>
            <person name="Guttman M."/>
            <person name="Hubisz M.J."/>
            <person name="Jaffe D.B."/>
            <person name="Jungreis I."/>
            <person name="Kent W.J."/>
            <person name="Kostka D."/>
            <person name="Lara M."/>
            <person name="Martins A.L."/>
            <person name="Massingham T."/>
            <person name="Moltke I."/>
            <person name="Raney B.J."/>
            <person name="Rasmussen M.D."/>
            <person name="Robinson J."/>
            <person name="Stark A."/>
            <person name="Vilella A.J."/>
            <person name="Wen J."/>
            <person name="Xie X."/>
            <person name="Zody M.C."/>
            <person name="Baldwin J."/>
            <person name="Bloom T."/>
            <person name="Chin C.W."/>
            <person name="Heiman D."/>
            <person name="Nicol R."/>
            <person name="Nusbaum C."/>
            <person name="Young S."/>
            <person name="Wilkinson J."/>
            <person name="Worley K.C."/>
            <person name="Kovar C.L."/>
            <person name="Muzny D.M."/>
            <person name="Gibbs R.A."/>
            <person name="Cree A."/>
            <person name="Dihn H.H."/>
            <person name="Fowler G."/>
            <person name="Jhangiani S."/>
            <person name="Joshi V."/>
            <person name="Lee S."/>
            <person name="Lewis L.R."/>
            <person name="Nazareth L.V."/>
            <person name="Okwuonu G."/>
            <person name="Santibanez J."/>
            <person name="Warren W.C."/>
            <person name="Mardis E.R."/>
            <person name="Weinstock G.M."/>
            <person name="Wilson R.K."/>
            <person name="Delehaunty K."/>
            <person name="Dooling D."/>
            <person name="Fronik C."/>
            <person name="Fulton L."/>
            <person name="Fulton B."/>
            <person name="Graves T."/>
            <person name="Minx P."/>
            <person name="Sodergren E."/>
            <person name="Birney E."/>
            <person name="Margulies E.H."/>
            <person name="Herrero J."/>
            <person name="Green E.D."/>
            <person name="Haussler D."/>
            <person name="Siepel A."/>
            <person name="Goldman N."/>
            <person name="Pollard K.S."/>
            <person name="Pedersen J.S."/>
            <person name="Lander E.S."/>
            <person name="Kellis M."/>
        </authorList>
    </citation>
    <scope>NUCLEOTIDE SEQUENCE [LARGE SCALE GENOMIC DNA]</scope>
    <source>
        <strain evidence="5">Thorbecke</strain>
    </source>
</reference>
<evidence type="ECO:0000256" key="3">
    <source>
        <dbReference type="SAM" id="Phobius"/>
    </source>
</evidence>
<evidence type="ECO:0000313" key="5">
    <source>
        <dbReference type="Proteomes" id="UP000001811"/>
    </source>
</evidence>
<dbReference type="SUPFAM" id="SSF48403">
    <property type="entry name" value="Ankyrin repeat"/>
    <property type="match status" value="1"/>
</dbReference>
<name>A0A5F9CJT6_RABIT</name>
<reference evidence="4" key="2">
    <citation type="submission" date="2025-08" db="UniProtKB">
        <authorList>
            <consortium name="Ensembl"/>
        </authorList>
    </citation>
    <scope>IDENTIFICATION</scope>
    <source>
        <strain evidence="4">Thorbecke</strain>
    </source>
</reference>
<feature type="repeat" description="ANK" evidence="1">
    <location>
        <begin position="178"/>
        <end position="210"/>
    </location>
</feature>
<organism evidence="4 5">
    <name type="scientific">Oryctolagus cuniculus</name>
    <name type="common">Rabbit</name>
    <dbReference type="NCBI Taxonomy" id="9986"/>
    <lineage>
        <taxon>Eukaryota</taxon>
        <taxon>Metazoa</taxon>
        <taxon>Chordata</taxon>
        <taxon>Craniata</taxon>
        <taxon>Vertebrata</taxon>
        <taxon>Euteleostomi</taxon>
        <taxon>Mammalia</taxon>
        <taxon>Eutheria</taxon>
        <taxon>Euarchontoglires</taxon>
        <taxon>Glires</taxon>
        <taxon>Lagomorpha</taxon>
        <taxon>Leporidae</taxon>
        <taxon>Oryctolagus</taxon>
    </lineage>
</organism>
<feature type="region of interest" description="Disordered" evidence="2">
    <location>
        <begin position="68"/>
        <end position="108"/>
    </location>
</feature>
<feature type="repeat" description="ANK" evidence="1">
    <location>
        <begin position="145"/>
        <end position="177"/>
    </location>
</feature>
<keyword evidence="3" id="KW-0812">Transmembrane</keyword>
<protein>
    <submittedName>
        <fullName evidence="4">Uncharacterized protein</fullName>
    </submittedName>
</protein>
<reference evidence="4" key="3">
    <citation type="submission" date="2025-09" db="UniProtKB">
        <authorList>
            <consortium name="Ensembl"/>
        </authorList>
    </citation>
    <scope>IDENTIFICATION</scope>
    <source>
        <strain evidence="4">Thorbecke</strain>
    </source>
</reference>
<proteinExistence type="predicted"/>
<keyword evidence="5" id="KW-1185">Reference proteome</keyword>
<feature type="repeat" description="ANK" evidence="1">
    <location>
        <begin position="112"/>
        <end position="144"/>
    </location>
</feature>
<dbReference type="PRINTS" id="PR01415">
    <property type="entry name" value="ANKYRIN"/>
</dbReference>
<keyword evidence="1" id="KW-0040">ANK repeat</keyword>
<dbReference type="PANTHER" id="PTHR24147:SF64">
    <property type="entry name" value="ANKYRIN REPEAT DOMAIN-CONTAINING PROTEIN 19-RELATED"/>
    <property type="match status" value="1"/>
</dbReference>
<dbReference type="InterPro" id="IPR050657">
    <property type="entry name" value="Ankyrin_repeat_domain"/>
</dbReference>
<dbReference type="Bgee" id="ENSOCUG00000038255">
    <property type="expression patterns" value="Expressed in autopod skin and 7 other cell types or tissues"/>
</dbReference>
<dbReference type="PROSITE" id="PS50297">
    <property type="entry name" value="ANK_REP_REGION"/>
    <property type="match status" value="3"/>
</dbReference>
<accession>A0A5F9CJT6</accession>
<dbReference type="InterPro" id="IPR002110">
    <property type="entry name" value="Ankyrin_rpt"/>
</dbReference>
<dbReference type="InterPro" id="IPR036770">
    <property type="entry name" value="Ankyrin_rpt-contain_sf"/>
</dbReference>
<dbReference type="Gene3D" id="1.25.40.20">
    <property type="entry name" value="Ankyrin repeat-containing domain"/>
    <property type="match status" value="1"/>
</dbReference>
<keyword evidence="3" id="KW-1133">Transmembrane helix</keyword>
<dbReference type="AlphaFoldDB" id="A0A5F9CJT6"/>
<dbReference type="InParanoid" id="A0A5F9CJT6"/>
<dbReference type="SMART" id="SM00248">
    <property type="entry name" value="ANK"/>
    <property type="match status" value="3"/>
</dbReference>
<sequence length="226" mass="25762">MGDQEKHLAPGFVSFRFLFFSFSFSFFLSFFFFFFWTGRVDSERETERKVFLCRWFILLWPPQPAQEPGASPGLPWGTGPKHLGHPPLHSQATAESWPGRGATGTDSGPSRFHRTALHLACTNGHVEVVKLLIEQHCQIDAIDNVNMTPLMKATQYNHEECAAILLHHGADPNHMDENGNIALHYAAYNENLKIGKQLLLHNADIERINKVQFNQCIFKLFEIPLF</sequence>
<dbReference type="STRING" id="9986.ENSOCUP00000033961"/>
<dbReference type="Pfam" id="PF00023">
    <property type="entry name" value="Ank"/>
    <property type="match status" value="1"/>
</dbReference>
<evidence type="ECO:0000256" key="2">
    <source>
        <dbReference type="SAM" id="MobiDB-lite"/>
    </source>
</evidence>
<dbReference type="PROSITE" id="PS50088">
    <property type="entry name" value="ANK_REPEAT"/>
    <property type="match status" value="3"/>
</dbReference>